<accession>A0ABZ2LMZ1</accession>
<reference evidence="1 2" key="1">
    <citation type="submission" date="2021-12" db="EMBL/GenBank/DDBJ databases">
        <title>Discovery of the Pendulisporaceae a myxobacterial family with distinct sporulation behavior and unique specialized metabolism.</title>
        <authorList>
            <person name="Garcia R."/>
            <person name="Popoff A."/>
            <person name="Bader C.D."/>
            <person name="Loehr J."/>
            <person name="Walesch S."/>
            <person name="Walt C."/>
            <person name="Boldt J."/>
            <person name="Bunk B."/>
            <person name="Haeckl F.J.F.P.J."/>
            <person name="Gunesch A.P."/>
            <person name="Birkelbach J."/>
            <person name="Nuebel U."/>
            <person name="Pietschmann T."/>
            <person name="Bach T."/>
            <person name="Mueller R."/>
        </authorList>
    </citation>
    <scope>NUCLEOTIDE SEQUENCE [LARGE SCALE GENOMIC DNA]</scope>
    <source>
        <strain evidence="1 2">MSr11954</strain>
    </source>
</reference>
<proteinExistence type="predicted"/>
<sequence>MQWLFHILPRADWNAFRAANASAYAPPSLATEGFLHTSYRDKVAESARLYFAPDADLLILRIDPRKLDVPVDIAKTRRGPMPHIRGPIPGAAVCAVVTLADLPGEPDVLDPSEPPSSDSAPT</sequence>
<organism evidence="1 2">
    <name type="scientific">Pendulispora albinea</name>
    <dbReference type="NCBI Taxonomy" id="2741071"/>
    <lineage>
        <taxon>Bacteria</taxon>
        <taxon>Pseudomonadati</taxon>
        <taxon>Myxococcota</taxon>
        <taxon>Myxococcia</taxon>
        <taxon>Myxococcales</taxon>
        <taxon>Sorangiineae</taxon>
        <taxon>Pendulisporaceae</taxon>
        <taxon>Pendulispora</taxon>
    </lineage>
</organism>
<name>A0ABZ2LMZ1_9BACT</name>
<dbReference type="Pfam" id="PF06108">
    <property type="entry name" value="DUF952"/>
    <property type="match status" value="1"/>
</dbReference>
<keyword evidence="2" id="KW-1185">Reference proteome</keyword>
<dbReference type="EMBL" id="CP089984">
    <property type="protein sequence ID" value="WXB12278.1"/>
    <property type="molecule type" value="Genomic_DNA"/>
</dbReference>
<evidence type="ECO:0000313" key="2">
    <source>
        <dbReference type="Proteomes" id="UP001370348"/>
    </source>
</evidence>
<dbReference type="Proteomes" id="UP001370348">
    <property type="component" value="Chromosome"/>
</dbReference>
<dbReference type="Gene3D" id="3.20.170.20">
    <property type="entry name" value="Protein of unknown function DUF952"/>
    <property type="match status" value="1"/>
</dbReference>
<dbReference type="InterPro" id="IPR009297">
    <property type="entry name" value="DUF952"/>
</dbReference>
<dbReference type="SUPFAM" id="SSF56399">
    <property type="entry name" value="ADP-ribosylation"/>
    <property type="match status" value="1"/>
</dbReference>
<gene>
    <name evidence="1" type="ORF">LZC94_31070</name>
</gene>
<dbReference type="RefSeq" id="WP_394821900.1">
    <property type="nucleotide sequence ID" value="NZ_CP089984.1"/>
</dbReference>
<evidence type="ECO:0000313" key="1">
    <source>
        <dbReference type="EMBL" id="WXB12278.1"/>
    </source>
</evidence>
<protein>
    <submittedName>
        <fullName evidence="1">DUF952 domain-containing protein</fullName>
    </submittedName>
</protein>